<evidence type="ECO:0000259" key="1">
    <source>
        <dbReference type="Pfam" id="PF02796"/>
    </source>
</evidence>
<dbReference type="eggNOG" id="COG4584">
    <property type="taxonomic scope" value="Bacteria"/>
</dbReference>
<dbReference type="Proteomes" id="UP000029055">
    <property type="component" value="Unassembled WGS sequence"/>
</dbReference>
<accession>A0A087E8A2</accession>
<organism evidence="2 3">
    <name type="scientific">Bifidobacterium subtile</name>
    <dbReference type="NCBI Taxonomy" id="77635"/>
    <lineage>
        <taxon>Bacteria</taxon>
        <taxon>Bacillati</taxon>
        <taxon>Actinomycetota</taxon>
        <taxon>Actinomycetes</taxon>
        <taxon>Bifidobacteriales</taxon>
        <taxon>Bifidobacteriaceae</taxon>
        <taxon>Bifidobacterium</taxon>
    </lineage>
</organism>
<dbReference type="Pfam" id="PF02796">
    <property type="entry name" value="HTH_7"/>
    <property type="match status" value="1"/>
</dbReference>
<dbReference type="Gene3D" id="1.10.10.60">
    <property type="entry name" value="Homeodomain-like"/>
    <property type="match status" value="1"/>
</dbReference>
<dbReference type="EMBL" id="JGZR01000006">
    <property type="protein sequence ID" value="KFJ04003.1"/>
    <property type="molecule type" value="Genomic_DNA"/>
</dbReference>
<gene>
    <name evidence="2" type="ORF">BISU_0479</name>
</gene>
<protein>
    <submittedName>
        <fullName evidence="2">Integrase core domain protein</fullName>
    </submittedName>
</protein>
<evidence type="ECO:0000313" key="3">
    <source>
        <dbReference type="Proteomes" id="UP000029055"/>
    </source>
</evidence>
<keyword evidence="3" id="KW-1185">Reference proteome</keyword>
<comment type="caution">
    <text evidence="2">The sequence shown here is derived from an EMBL/GenBank/DDBJ whole genome shotgun (WGS) entry which is preliminary data.</text>
</comment>
<dbReference type="GO" id="GO:0000150">
    <property type="term" value="F:DNA strand exchange activity"/>
    <property type="evidence" value="ECO:0007669"/>
    <property type="project" value="InterPro"/>
</dbReference>
<evidence type="ECO:0000313" key="2">
    <source>
        <dbReference type="EMBL" id="KFJ04003.1"/>
    </source>
</evidence>
<proteinExistence type="predicted"/>
<dbReference type="InterPro" id="IPR006120">
    <property type="entry name" value="Resolvase_HTH_dom"/>
</dbReference>
<feature type="domain" description="Resolvase HTH" evidence="1">
    <location>
        <begin position="2"/>
        <end position="38"/>
    </location>
</feature>
<sequence length="58" mass="6540">MINMSRINSIRRRRREGESIASIARAEGVSEPTVRKYLKVDDLSARPPVRKGRASMLG</sequence>
<name>A0A087E8A2_9BIFI</name>
<dbReference type="AlphaFoldDB" id="A0A087E8A2"/>
<reference evidence="2 3" key="1">
    <citation type="submission" date="2014-03" db="EMBL/GenBank/DDBJ databases">
        <title>Genomics of Bifidobacteria.</title>
        <authorList>
            <person name="Ventura M."/>
            <person name="Milani C."/>
            <person name="Lugli G.A."/>
        </authorList>
    </citation>
    <scope>NUCLEOTIDE SEQUENCE [LARGE SCALE GENOMIC DNA]</scope>
    <source>
        <strain evidence="2 3">LMG 11597</strain>
    </source>
</reference>
<dbReference type="GO" id="GO:0003677">
    <property type="term" value="F:DNA binding"/>
    <property type="evidence" value="ECO:0007669"/>
    <property type="project" value="InterPro"/>
</dbReference>